<dbReference type="GO" id="GO:1903457">
    <property type="term" value="P:lactate catabolic process"/>
    <property type="evidence" value="ECO:0007669"/>
    <property type="project" value="TreeGrafter"/>
</dbReference>
<name>A0A158GVT4_CABSO</name>
<evidence type="ECO:0000259" key="9">
    <source>
        <dbReference type="PROSITE" id="PS51387"/>
    </source>
</evidence>
<dbReference type="InterPro" id="IPR004017">
    <property type="entry name" value="Cys_rich_dom"/>
</dbReference>
<evidence type="ECO:0000256" key="8">
    <source>
        <dbReference type="SAM" id="MobiDB-lite"/>
    </source>
</evidence>
<dbReference type="Pfam" id="PF01565">
    <property type="entry name" value="FAD_binding_4"/>
    <property type="match status" value="1"/>
</dbReference>
<dbReference type="Gene3D" id="3.30.465.10">
    <property type="match status" value="1"/>
</dbReference>
<dbReference type="InterPro" id="IPR016166">
    <property type="entry name" value="FAD-bd_PCMH"/>
</dbReference>
<evidence type="ECO:0000256" key="2">
    <source>
        <dbReference type="ARBA" id="ARBA00022630"/>
    </source>
</evidence>
<evidence type="ECO:0000256" key="1">
    <source>
        <dbReference type="ARBA" id="ARBA00001974"/>
    </source>
</evidence>
<gene>
    <name evidence="10" type="ORF">AWB64_03637</name>
</gene>
<dbReference type="InterPro" id="IPR016169">
    <property type="entry name" value="FAD-bd_PCMH_sub2"/>
</dbReference>
<dbReference type="OrthoDB" id="9811557at2"/>
<organism evidence="10 11">
    <name type="scientific">Caballeronia sordidicola</name>
    <name type="common">Burkholderia sordidicola</name>
    <dbReference type="NCBI Taxonomy" id="196367"/>
    <lineage>
        <taxon>Bacteria</taxon>
        <taxon>Pseudomonadati</taxon>
        <taxon>Pseudomonadota</taxon>
        <taxon>Betaproteobacteria</taxon>
        <taxon>Burkholderiales</taxon>
        <taxon>Burkholderiaceae</taxon>
        <taxon>Caballeronia</taxon>
    </lineage>
</organism>
<dbReference type="Gene3D" id="3.30.70.2740">
    <property type="match status" value="1"/>
</dbReference>
<accession>A0A158GVT4</accession>
<feature type="domain" description="FAD-binding PCMH-type" evidence="9">
    <location>
        <begin position="60"/>
        <end position="288"/>
    </location>
</feature>
<keyword evidence="5" id="KW-0560">Oxidoreductase</keyword>
<sequence length="1004" mass="108908">MASIYSPLTGPEHRASVESDATRLSKPWHALRQDLQQALGDCVHFDRGHLAVYASDASNYRQVPIAVVVPRSLDEVNAGVAICRRHKAPVLMRGAGTSMSGQAVNTAVVFDISAQCAAIIDLDPRAGTAIVEPGVVCDQLRDAAEGYGLTFAPDPSTHSRCTIGGMIANNSCGPHSVMAGKTLENVEALEVMTYDGARFWVGPTSDAELERIIAVGGRRGEIYASLKALRDKYADRIRARFPTLKRRVSGYNLDQLLPENGFNVARALVGTEGTCALTLQAKVRLVKSPSERVVLVLGFPDIYVAADAVPEFLLCSPIAIEGLDRAIIRGLQARKLAAAEIAMLPPGDAWVVLEFGADTLHAATALAEHAHSVLSSRQCGPQPTSALITSRDDQKRIWSIRENGASSTQLSIDPNVVDPKVGWEDAAVDPARLGDYLRGFQALVDRYGYRTSLFGHFGDGCVHARVTFDLRNAQGVLDYRNFAREAAQLVVEYGGSLSGEHGDGQARAELLPIMFGDEIMEAMHVFKRIWDPDNRMNPGKIVNANRLDDHLRLGPDYKVVNFSTRLKFRGAEGDGFQRALERCVGTGRCRSHKGGTMCPSFRATHDERFSTRGRSRLLWEMLQGDLINEGWQSENVKEALDTCLACKGCRSDCPTHTDMASYKAEFLSHYFEKHRRPRQALSMGRIGDWAPLAARMPAVANFMTQTPVLSAIAKRLAGVSAARSLPKFAPKSYRRKAMGRIGIGNGSAPSVILWVDTFCENFHPEIAEAAATVLGHAGFNAVLPAKAMCCGRPLYDFGYLDLARERLKTILDTLSPMLEGECAPVALVGLEPGCMSVFKDELLKLFPDDPRAKSLSDKTYLFADFLAANAYTPPKMDAEVIVHTHCHQKALFGTAGDKAILDAMGVTATMLDSGCCGMAGSFGFDPKHADISSTVGELVLLPAIRSSPQTTLVLSNGFSCREQIQQGTGRRVVHFAELLAIAHKAARTAPVADSHEKDLAPLLG</sequence>
<feature type="compositionally biased region" description="Basic and acidic residues" evidence="8">
    <location>
        <begin position="11"/>
        <end position="21"/>
    </location>
</feature>
<dbReference type="SUPFAM" id="SSF56176">
    <property type="entry name" value="FAD-binding/transporter-associated domain-like"/>
    <property type="match status" value="1"/>
</dbReference>
<evidence type="ECO:0000313" key="11">
    <source>
        <dbReference type="Proteomes" id="UP000054893"/>
    </source>
</evidence>
<evidence type="ECO:0000256" key="4">
    <source>
        <dbReference type="ARBA" id="ARBA00022827"/>
    </source>
</evidence>
<evidence type="ECO:0000256" key="7">
    <source>
        <dbReference type="ARBA" id="ARBA00023014"/>
    </source>
</evidence>
<dbReference type="GO" id="GO:0008720">
    <property type="term" value="F:D-lactate dehydrogenase (NAD+) activity"/>
    <property type="evidence" value="ECO:0007669"/>
    <property type="project" value="TreeGrafter"/>
</dbReference>
<dbReference type="Gene3D" id="3.30.43.10">
    <property type="entry name" value="Uridine Diphospho-n-acetylenolpyruvylglucosamine Reductase, domain 2"/>
    <property type="match status" value="1"/>
</dbReference>
<dbReference type="AlphaFoldDB" id="A0A158GVT4"/>
<dbReference type="EMBL" id="FCOC02000011">
    <property type="protein sequence ID" value="SAL36188.1"/>
    <property type="molecule type" value="Genomic_DNA"/>
</dbReference>
<keyword evidence="7" id="KW-0411">Iron-sulfur</keyword>
<dbReference type="Pfam" id="PF02913">
    <property type="entry name" value="FAD-oxidase_C"/>
    <property type="match status" value="1"/>
</dbReference>
<dbReference type="Proteomes" id="UP000054893">
    <property type="component" value="Unassembled WGS sequence"/>
</dbReference>
<dbReference type="PROSITE" id="PS00198">
    <property type="entry name" value="4FE4S_FER_1"/>
    <property type="match status" value="1"/>
</dbReference>
<dbReference type="GO" id="GO:0046872">
    <property type="term" value="F:metal ion binding"/>
    <property type="evidence" value="ECO:0007669"/>
    <property type="project" value="UniProtKB-KW"/>
</dbReference>
<reference evidence="10 11" key="1">
    <citation type="submission" date="2016-01" db="EMBL/GenBank/DDBJ databases">
        <authorList>
            <person name="Oliw E.H."/>
        </authorList>
    </citation>
    <scope>NUCLEOTIDE SEQUENCE [LARGE SCALE GENOMIC DNA]</scope>
    <source>
        <strain evidence="10">LMG 22029</strain>
    </source>
</reference>
<dbReference type="GO" id="GO:0071949">
    <property type="term" value="F:FAD binding"/>
    <property type="evidence" value="ECO:0007669"/>
    <property type="project" value="InterPro"/>
</dbReference>
<dbReference type="SUPFAM" id="SSF46548">
    <property type="entry name" value="alpha-helical ferredoxin"/>
    <property type="match status" value="1"/>
</dbReference>
<dbReference type="InterPro" id="IPR017896">
    <property type="entry name" value="4Fe4S_Fe-S-bd"/>
</dbReference>
<evidence type="ECO:0000256" key="3">
    <source>
        <dbReference type="ARBA" id="ARBA00022723"/>
    </source>
</evidence>
<protein>
    <submittedName>
        <fullName evidence="10">FAD linked oxidase domain-containing protein</fullName>
    </submittedName>
</protein>
<dbReference type="InterPro" id="IPR016167">
    <property type="entry name" value="FAD-bd_PCMH_sub1"/>
</dbReference>
<evidence type="ECO:0000313" key="10">
    <source>
        <dbReference type="EMBL" id="SAL36188.1"/>
    </source>
</evidence>
<dbReference type="GO" id="GO:0051536">
    <property type="term" value="F:iron-sulfur cluster binding"/>
    <property type="evidence" value="ECO:0007669"/>
    <property type="project" value="UniProtKB-KW"/>
</dbReference>
<dbReference type="InterPro" id="IPR004113">
    <property type="entry name" value="FAD-bd_oxidored_4_C"/>
</dbReference>
<dbReference type="Pfam" id="PF13183">
    <property type="entry name" value="Fer4_8"/>
    <property type="match status" value="1"/>
</dbReference>
<dbReference type="Pfam" id="PF02754">
    <property type="entry name" value="CCG"/>
    <property type="match status" value="1"/>
</dbReference>
<keyword evidence="3" id="KW-0479">Metal-binding</keyword>
<feature type="region of interest" description="Disordered" evidence="8">
    <location>
        <begin position="1"/>
        <end position="21"/>
    </location>
</feature>
<proteinExistence type="predicted"/>
<dbReference type="PANTHER" id="PTHR11748:SF119">
    <property type="entry name" value="D-2-HYDROXYGLUTARATE DEHYDROGENASE"/>
    <property type="match status" value="1"/>
</dbReference>
<dbReference type="SUPFAM" id="SSF55103">
    <property type="entry name" value="FAD-linked oxidases, C-terminal domain"/>
    <property type="match status" value="1"/>
</dbReference>
<comment type="cofactor">
    <cofactor evidence="1">
        <name>FAD</name>
        <dbReference type="ChEBI" id="CHEBI:57692"/>
    </cofactor>
</comment>
<evidence type="ECO:0000256" key="6">
    <source>
        <dbReference type="ARBA" id="ARBA00023004"/>
    </source>
</evidence>
<dbReference type="PROSITE" id="PS51387">
    <property type="entry name" value="FAD_PCMH"/>
    <property type="match status" value="1"/>
</dbReference>
<dbReference type="GO" id="GO:0004458">
    <property type="term" value="F:D-lactate dehydrogenase (cytochrome) activity"/>
    <property type="evidence" value="ECO:0007669"/>
    <property type="project" value="TreeGrafter"/>
</dbReference>
<evidence type="ECO:0000256" key="5">
    <source>
        <dbReference type="ARBA" id="ARBA00023002"/>
    </source>
</evidence>
<dbReference type="RefSeq" id="WP_060856779.1">
    <property type="nucleotide sequence ID" value="NZ_FCOC02000011.1"/>
</dbReference>
<dbReference type="PANTHER" id="PTHR11748">
    <property type="entry name" value="D-LACTATE DEHYDROGENASE"/>
    <property type="match status" value="1"/>
</dbReference>
<dbReference type="InterPro" id="IPR016164">
    <property type="entry name" value="FAD-linked_Oxase-like_C"/>
</dbReference>
<dbReference type="InterPro" id="IPR016171">
    <property type="entry name" value="Vanillyl_alc_oxidase_C-sub2"/>
</dbReference>
<dbReference type="InterPro" id="IPR017900">
    <property type="entry name" value="4Fe4S_Fe_S_CS"/>
</dbReference>
<keyword evidence="4" id="KW-0274">FAD</keyword>
<keyword evidence="2" id="KW-0285">Flavoprotein</keyword>
<keyword evidence="6" id="KW-0408">Iron</keyword>
<dbReference type="InterPro" id="IPR006094">
    <property type="entry name" value="Oxid_FAD_bind_N"/>
</dbReference>
<dbReference type="InterPro" id="IPR036318">
    <property type="entry name" value="FAD-bd_PCMH-like_sf"/>
</dbReference>
<dbReference type="Gene3D" id="1.10.45.10">
    <property type="entry name" value="Vanillyl-alcohol Oxidase, Chain A, domain 4"/>
    <property type="match status" value="1"/>
</dbReference>